<protein>
    <submittedName>
        <fullName evidence="10">Uncharacterized protein</fullName>
    </submittedName>
</protein>
<feature type="chain" id="PRO_5043687109" evidence="9">
    <location>
        <begin position="20"/>
        <end position="543"/>
    </location>
</feature>
<evidence type="ECO:0000256" key="4">
    <source>
        <dbReference type="ARBA" id="ARBA00022989"/>
    </source>
</evidence>
<dbReference type="GO" id="GO:0004930">
    <property type="term" value="F:G protein-coupled receptor activity"/>
    <property type="evidence" value="ECO:0007669"/>
    <property type="project" value="UniProtKB-KW"/>
</dbReference>
<evidence type="ECO:0000313" key="10">
    <source>
        <dbReference type="EMBL" id="KAJ8915633.1"/>
    </source>
</evidence>
<evidence type="ECO:0000313" key="11">
    <source>
        <dbReference type="Proteomes" id="UP001159042"/>
    </source>
</evidence>
<gene>
    <name evidence="10" type="ORF">NQ315_003417</name>
</gene>
<comment type="subcellular location">
    <subcellularLocation>
        <location evidence="1">Endomembrane system</location>
        <topology evidence="1">Multi-pass membrane protein</topology>
    </subcellularLocation>
</comment>
<feature type="signal peptide" evidence="9">
    <location>
        <begin position="1"/>
        <end position="19"/>
    </location>
</feature>
<feature type="transmembrane region" description="Helical" evidence="8">
    <location>
        <begin position="473"/>
        <end position="496"/>
    </location>
</feature>
<evidence type="ECO:0000256" key="6">
    <source>
        <dbReference type="ARBA" id="ARBA00023170"/>
    </source>
</evidence>
<evidence type="ECO:0000256" key="5">
    <source>
        <dbReference type="ARBA" id="ARBA00023040"/>
    </source>
</evidence>
<keyword evidence="7" id="KW-0807">Transducer</keyword>
<evidence type="ECO:0000256" key="1">
    <source>
        <dbReference type="ARBA" id="ARBA00004127"/>
    </source>
</evidence>
<dbReference type="InterPro" id="IPR036272">
    <property type="entry name" value="Methuselah_N_sf"/>
</dbReference>
<dbReference type="AlphaFoldDB" id="A0AAV8VMT8"/>
<sequence>MYLYVIALLIVNVSPHANCFYPKCCGTGEYLAKENSSYRCIERKLNRMYVATNGSDFLKNNYNGECVDVSTGFFIFKIAEGKIIQKEPVINELAFPKCCPLNHTYNTALKACRDSVKGFNITVTGTNLIKVGLPNCKVIADYEVNEINSLFKKLTQSATAGTYCFDWNEKGSYIYRECNNELDVCDNIKCVKKCCPDGQSFINQSKCFDTYTRGLNLSTFSDVDKSEDPYAVVSNRVCPSIYRLQKERYAYHLDENGTFELWHNKSKSFIAYEVSDLNSYCIEHAQTPSFSGYYFFMCFAENPPAKKFEYTLWPKILSSIFLVLTVLVYIILHETRNMFGKLLVNYCFAVFFDNVLLTYAQMDLHPSHINCVLRGFGIIFFASAEFSWSNAVCYNIYRTIGSMQQTTGPLRVDNNYSQAFFFNFPHLIMELVNTIFFIKTAVYCLKVKNEITKIKDTISDEKNRRFQRGMERLFLILKLSVIMGISFMFEVISGFFEMKEMGTTAMYVEIILDTIYCLQGNDQTVFDTICQDRKRYNDAWREG</sequence>
<dbReference type="GO" id="GO:0012505">
    <property type="term" value="C:endomembrane system"/>
    <property type="evidence" value="ECO:0007669"/>
    <property type="project" value="UniProtKB-SubCell"/>
</dbReference>
<keyword evidence="4 8" id="KW-1133">Transmembrane helix</keyword>
<dbReference type="EMBL" id="JANEYG010000051">
    <property type="protein sequence ID" value="KAJ8915633.1"/>
    <property type="molecule type" value="Genomic_DNA"/>
</dbReference>
<evidence type="ECO:0000256" key="9">
    <source>
        <dbReference type="SAM" id="SignalP"/>
    </source>
</evidence>
<keyword evidence="6" id="KW-0675">Receptor</keyword>
<dbReference type="PANTHER" id="PTHR46953:SF1">
    <property type="entry name" value="G-PROTEIN COUPLED RECEPTOR MTH-LIKE 1-RELATED"/>
    <property type="match status" value="1"/>
</dbReference>
<dbReference type="Gene3D" id="1.20.1070.10">
    <property type="entry name" value="Rhodopsin 7-helix transmembrane proteins"/>
    <property type="match status" value="2"/>
</dbReference>
<keyword evidence="8" id="KW-0472">Membrane</keyword>
<comment type="similarity">
    <text evidence="2">Belongs to the G-protein coupled receptor 2 family. Mth subfamily.</text>
</comment>
<evidence type="ECO:0000256" key="8">
    <source>
        <dbReference type="SAM" id="Phobius"/>
    </source>
</evidence>
<comment type="caution">
    <text evidence="10">The sequence shown here is derived from an EMBL/GenBank/DDBJ whole genome shotgun (WGS) entry which is preliminary data.</text>
</comment>
<proteinExistence type="inferred from homology"/>
<accession>A0AAV8VMT8</accession>
<evidence type="ECO:0000256" key="3">
    <source>
        <dbReference type="ARBA" id="ARBA00022692"/>
    </source>
</evidence>
<dbReference type="PANTHER" id="PTHR46953">
    <property type="entry name" value="G-PROTEIN COUPLED RECEPTOR MTH-LIKE 1-RELATED"/>
    <property type="match status" value="1"/>
</dbReference>
<keyword evidence="3 8" id="KW-0812">Transmembrane</keyword>
<reference evidence="10 11" key="1">
    <citation type="journal article" date="2023" name="Insect Mol. Biol.">
        <title>Genome sequencing provides insights into the evolution of gene families encoding plant cell wall-degrading enzymes in longhorned beetles.</title>
        <authorList>
            <person name="Shin N.R."/>
            <person name="Okamura Y."/>
            <person name="Kirsch R."/>
            <person name="Pauchet Y."/>
        </authorList>
    </citation>
    <scope>NUCLEOTIDE SEQUENCE [LARGE SCALE GENOMIC DNA]</scope>
    <source>
        <strain evidence="10">EAD_L_NR</strain>
    </source>
</reference>
<feature type="transmembrane region" description="Helical" evidence="8">
    <location>
        <begin position="312"/>
        <end position="331"/>
    </location>
</feature>
<keyword evidence="9" id="KW-0732">Signal</keyword>
<dbReference type="InterPro" id="IPR052808">
    <property type="entry name" value="GPCR_Mth-like"/>
</dbReference>
<evidence type="ECO:0000256" key="7">
    <source>
        <dbReference type="ARBA" id="ARBA00023224"/>
    </source>
</evidence>
<organism evidence="10 11">
    <name type="scientific">Exocentrus adspersus</name>
    <dbReference type="NCBI Taxonomy" id="1586481"/>
    <lineage>
        <taxon>Eukaryota</taxon>
        <taxon>Metazoa</taxon>
        <taxon>Ecdysozoa</taxon>
        <taxon>Arthropoda</taxon>
        <taxon>Hexapoda</taxon>
        <taxon>Insecta</taxon>
        <taxon>Pterygota</taxon>
        <taxon>Neoptera</taxon>
        <taxon>Endopterygota</taxon>
        <taxon>Coleoptera</taxon>
        <taxon>Polyphaga</taxon>
        <taxon>Cucujiformia</taxon>
        <taxon>Chrysomeloidea</taxon>
        <taxon>Cerambycidae</taxon>
        <taxon>Lamiinae</taxon>
        <taxon>Acanthocinini</taxon>
        <taxon>Exocentrus</taxon>
    </lineage>
</organism>
<feature type="transmembrane region" description="Helical" evidence="8">
    <location>
        <begin position="343"/>
        <end position="360"/>
    </location>
</feature>
<feature type="transmembrane region" description="Helical" evidence="8">
    <location>
        <begin position="372"/>
        <end position="397"/>
    </location>
</feature>
<evidence type="ECO:0000256" key="2">
    <source>
        <dbReference type="ARBA" id="ARBA00008979"/>
    </source>
</evidence>
<dbReference type="SUPFAM" id="SSF63877">
    <property type="entry name" value="Methuselah ectodomain"/>
    <property type="match status" value="1"/>
</dbReference>
<keyword evidence="11" id="KW-1185">Reference proteome</keyword>
<keyword evidence="5" id="KW-0297">G-protein coupled receptor</keyword>
<dbReference type="Proteomes" id="UP001159042">
    <property type="component" value="Unassembled WGS sequence"/>
</dbReference>
<name>A0AAV8VMT8_9CUCU</name>